<evidence type="ECO:0000259" key="1">
    <source>
        <dbReference type="SMART" id="SM00579"/>
    </source>
</evidence>
<dbReference type="Pfam" id="PF08387">
    <property type="entry name" value="FBD"/>
    <property type="match status" value="3"/>
</dbReference>
<gene>
    <name evidence="2" type="ORF">TAV2_LOCUS20116</name>
</gene>
<keyword evidence="3" id="KW-1185">Reference proteome</keyword>
<protein>
    <recommendedName>
        <fullName evidence="1">FBD domain-containing protein</fullName>
    </recommendedName>
</protein>
<dbReference type="PANTHER" id="PTHR31900">
    <property type="entry name" value="F-BOX/RNI SUPERFAMILY PROTEIN-RELATED"/>
    <property type="match status" value="1"/>
</dbReference>
<dbReference type="Proteomes" id="UP000836841">
    <property type="component" value="Chromosome 6"/>
</dbReference>
<feature type="domain" description="FBD" evidence="1">
    <location>
        <begin position="182"/>
        <end position="253"/>
    </location>
</feature>
<feature type="domain" description="FBD" evidence="1">
    <location>
        <begin position="326"/>
        <end position="397"/>
    </location>
</feature>
<name>A0AAU9SX27_THLAR</name>
<organism evidence="2 3">
    <name type="scientific">Thlaspi arvense</name>
    <name type="common">Field penny-cress</name>
    <dbReference type="NCBI Taxonomy" id="13288"/>
    <lineage>
        <taxon>Eukaryota</taxon>
        <taxon>Viridiplantae</taxon>
        <taxon>Streptophyta</taxon>
        <taxon>Embryophyta</taxon>
        <taxon>Tracheophyta</taxon>
        <taxon>Spermatophyta</taxon>
        <taxon>Magnoliopsida</taxon>
        <taxon>eudicotyledons</taxon>
        <taxon>Gunneridae</taxon>
        <taxon>Pentapetalae</taxon>
        <taxon>rosids</taxon>
        <taxon>malvids</taxon>
        <taxon>Brassicales</taxon>
        <taxon>Brassicaceae</taxon>
        <taxon>Thlaspideae</taxon>
        <taxon>Thlaspi</taxon>
    </lineage>
</organism>
<feature type="non-terminal residue" evidence="2">
    <location>
        <position position="1"/>
    </location>
</feature>
<dbReference type="EMBL" id="OU466862">
    <property type="protein sequence ID" value="CAH2072154.1"/>
    <property type="molecule type" value="Genomic_DNA"/>
</dbReference>
<dbReference type="Gene3D" id="3.80.10.10">
    <property type="entry name" value="Ribonuclease Inhibitor"/>
    <property type="match status" value="1"/>
</dbReference>
<evidence type="ECO:0000313" key="3">
    <source>
        <dbReference type="Proteomes" id="UP000836841"/>
    </source>
</evidence>
<evidence type="ECO:0000313" key="2">
    <source>
        <dbReference type="EMBL" id="CAH2072154.1"/>
    </source>
</evidence>
<dbReference type="SUPFAM" id="SSF52047">
    <property type="entry name" value="RNI-like"/>
    <property type="match status" value="1"/>
</dbReference>
<dbReference type="SMART" id="SM00579">
    <property type="entry name" value="FBD"/>
    <property type="match status" value="3"/>
</dbReference>
<reference evidence="2 3" key="1">
    <citation type="submission" date="2022-03" db="EMBL/GenBank/DDBJ databases">
        <authorList>
            <person name="Nunn A."/>
            <person name="Chopra R."/>
            <person name="Nunn A."/>
            <person name="Contreras Garrido A."/>
        </authorList>
    </citation>
    <scope>NUCLEOTIDE SEQUENCE [LARGE SCALE GENOMIC DNA]</scope>
</reference>
<accession>A0AAU9SX27</accession>
<dbReference type="AlphaFoldDB" id="A0AAU9SX27"/>
<sequence>IRTRRFVSQSLPKDLPTHKTLNPSVTCLSVGFDRGGNRVFHFDWESLARFIDAPRLKYLHFDQELSPGKTISNLVSFVDVVPITDSYEDFSLSELQMVRDFFNGISRVKDMVISEHMMKLIYSYMKVESFPQFCNLTSLEAQVCDIVEILPTFLESFPNLKSIVLDVIYVDTPPITVSSVPQCLLSSLEFVEIKSRYEAEFVLMELARYFAENSVILKKIVLRWNRSMLEEDSVLRDLLALPWRSSTCEIEVCGPLKRLLVSSCLKVEPLLQFCELFRLEAKVCLVDVGILITLLESCPNLKSIVLEVTRPAIIDTDQIVAWSVAQCLLSSLEYVEIKCCCKAEGVVMKLARFFAENSVILKKLVLRWRGYVLEEDSVLRNLLAFSWRSSTYEIEVCGPLKRLSFIFYSRVEPLPQFCNLYCLEAQFSEHTLSILPRLLACCPNLKSIVLDLAPSPMLWMHPIRLLAKPQCLLSSLESVEIKSRFVGTCVEREVGRYFVENSVLLKKLVVHLSCSMEQQGLGVLRDLQALSKPSRVCQIVYVADAD</sequence>
<dbReference type="InterPro" id="IPR050232">
    <property type="entry name" value="FBL13/AtMIF1-like"/>
</dbReference>
<dbReference type="InterPro" id="IPR006566">
    <property type="entry name" value="FBD"/>
</dbReference>
<dbReference type="InterPro" id="IPR032675">
    <property type="entry name" value="LRR_dom_sf"/>
</dbReference>
<dbReference type="PANTHER" id="PTHR31900:SF25">
    <property type="entry name" value="FBD DOMAIN-CONTAINING PROTEIN"/>
    <property type="match status" value="1"/>
</dbReference>
<proteinExistence type="predicted"/>
<feature type="non-terminal residue" evidence="2">
    <location>
        <position position="546"/>
    </location>
</feature>
<feature type="domain" description="FBD" evidence="1">
    <location>
        <begin position="470"/>
        <end position="542"/>
    </location>
</feature>